<organism evidence="1 2">
    <name type="scientific">Vermiconidia calcicola</name>
    <dbReference type="NCBI Taxonomy" id="1690605"/>
    <lineage>
        <taxon>Eukaryota</taxon>
        <taxon>Fungi</taxon>
        <taxon>Dikarya</taxon>
        <taxon>Ascomycota</taxon>
        <taxon>Pezizomycotina</taxon>
        <taxon>Dothideomycetes</taxon>
        <taxon>Dothideomycetidae</taxon>
        <taxon>Mycosphaerellales</taxon>
        <taxon>Extremaceae</taxon>
        <taxon>Vermiconidia</taxon>
    </lineage>
</organism>
<sequence length="195" mass="22479">MQAELHIANLMHDIGDYCISGFGPNRTQRCLRKRTVKLRVRDTPDDVHNEFVQLLDGLNFPSPGFNRDVLEEKAARLARICMCKTCVENNRLAAVRDELLAQAGTQHRMTRATQRHPDVSSVHRKQKTVISIPRPLRPMLSPRVGALVYQRQKLPKAMDREQRTDGQWFPPERWAEQIFPMATSDPRPPRILPIN</sequence>
<comment type="caution">
    <text evidence="1">The sequence shown here is derived from an EMBL/GenBank/DDBJ whole genome shotgun (WGS) entry which is preliminary data.</text>
</comment>
<dbReference type="Proteomes" id="UP001281147">
    <property type="component" value="Unassembled WGS sequence"/>
</dbReference>
<gene>
    <name evidence="1" type="ORF">LTR37_016878</name>
</gene>
<reference evidence="1" key="1">
    <citation type="submission" date="2023-07" db="EMBL/GenBank/DDBJ databases">
        <title>Black Yeasts Isolated from many extreme environments.</title>
        <authorList>
            <person name="Coleine C."/>
            <person name="Stajich J.E."/>
            <person name="Selbmann L."/>
        </authorList>
    </citation>
    <scope>NUCLEOTIDE SEQUENCE</scope>
    <source>
        <strain evidence="1">CCFEE 5714</strain>
    </source>
</reference>
<accession>A0ACC3MPF1</accession>
<name>A0ACC3MPF1_9PEZI</name>
<evidence type="ECO:0000313" key="1">
    <source>
        <dbReference type="EMBL" id="KAK3698649.1"/>
    </source>
</evidence>
<evidence type="ECO:0000313" key="2">
    <source>
        <dbReference type="Proteomes" id="UP001281147"/>
    </source>
</evidence>
<proteinExistence type="predicted"/>
<protein>
    <submittedName>
        <fullName evidence="1">Uncharacterized protein</fullName>
    </submittedName>
</protein>
<dbReference type="EMBL" id="JAUTXU010000208">
    <property type="protein sequence ID" value="KAK3698649.1"/>
    <property type="molecule type" value="Genomic_DNA"/>
</dbReference>
<keyword evidence="2" id="KW-1185">Reference proteome</keyword>